<feature type="compositionally biased region" description="Basic and acidic residues" evidence="1">
    <location>
        <begin position="1"/>
        <end position="16"/>
    </location>
</feature>
<feature type="compositionally biased region" description="Low complexity" evidence="1">
    <location>
        <begin position="19"/>
        <end position="30"/>
    </location>
</feature>
<protein>
    <submittedName>
        <fullName evidence="2">Uncharacterized protein</fullName>
    </submittedName>
</protein>
<sequence length="323" mass="33979">MQSPHTDDEGSSDEGKSLTAPTADAPTASTYYGDIFQSSSSGEDSPKSGSSSDDLSDNDSPCPDSDEDAPLPAPTADTLTTSVCYGDLLNSFSSSDDASSDVLSDNPTRRPPIVPQVEVDASHLTLNPSFHSQGDPINGDMAGPSLNPFIGDEFHDGSTTDNFEDVGVPDSSEDVAVPDKDLCSSSDDSSSEGSTSDVAVPDNSEAVAAAVPGIQMHENRQTSSSQISNTSNFQPPRRRRTAPAYFDDPESIGARVAKRSRASTAPIELAKPLDVTNYIKEVSARLLTERVSQQAFLQFSIASNRAVQKAIASSKRALGEAPK</sequence>
<dbReference type="EMBL" id="OUUW01000006">
    <property type="protein sequence ID" value="SPP82227.1"/>
    <property type="molecule type" value="Genomic_DNA"/>
</dbReference>
<feature type="region of interest" description="Disordered" evidence="1">
    <location>
        <begin position="94"/>
        <end position="250"/>
    </location>
</feature>
<feature type="compositionally biased region" description="Low complexity" evidence="1">
    <location>
        <begin position="38"/>
        <end position="63"/>
    </location>
</feature>
<evidence type="ECO:0000256" key="1">
    <source>
        <dbReference type="SAM" id="MobiDB-lite"/>
    </source>
</evidence>
<feature type="region of interest" description="Disordered" evidence="1">
    <location>
        <begin position="1"/>
        <end position="79"/>
    </location>
</feature>
<evidence type="ECO:0000313" key="3">
    <source>
        <dbReference type="Proteomes" id="UP000268350"/>
    </source>
</evidence>
<feature type="compositionally biased region" description="Low complexity" evidence="1">
    <location>
        <begin position="221"/>
        <end position="232"/>
    </location>
</feature>
<dbReference type="Proteomes" id="UP000268350">
    <property type="component" value="Unassembled WGS sequence"/>
</dbReference>
<proteinExistence type="predicted"/>
<keyword evidence="3" id="KW-1185">Reference proteome</keyword>
<accession>A0A3B0JIN0</accession>
<reference evidence="3" key="1">
    <citation type="submission" date="2018-01" db="EMBL/GenBank/DDBJ databases">
        <authorList>
            <person name="Alioto T."/>
            <person name="Alioto T."/>
        </authorList>
    </citation>
    <scope>NUCLEOTIDE SEQUENCE [LARGE SCALE GENOMIC DNA]</scope>
</reference>
<gene>
    <name evidence="2" type="ORF">DGUA_6G014054</name>
</gene>
<feature type="compositionally biased region" description="Low complexity" evidence="1">
    <location>
        <begin position="183"/>
        <end position="197"/>
    </location>
</feature>
<dbReference type="OrthoDB" id="7871672at2759"/>
<organism evidence="2 3">
    <name type="scientific">Drosophila guanche</name>
    <name type="common">Fruit fly</name>
    <dbReference type="NCBI Taxonomy" id="7266"/>
    <lineage>
        <taxon>Eukaryota</taxon>
        <taxon>Metazoa</taxon>
        <taxon>Ecdysozoa</taxon>
        <taxon>Arthropoda</taxon>
        <taxon>Hexapoda</taxon>
        <taxon>Insecta</taxon>
        <taxon>Pterygota</taxon>
        <taxon>Neoptera</taxon>
        <taxon>Endopterygota</taxon>
        <taxon>Diptera</taxon>
        <taxon>Brachycera</taxon>
        <taxon>Muscomorpha</taxon>
        <taxon>Ephydroidea</taxon>
        <taxon>Drosophilidae</taxon>
        <taxon>Drosophila</taxon>
        <taxon>Sophophora</taxon>
    </lineage>
</organism>
<feature type="compositionally biased region" description="Low complexity" evidence="1">
    <location>
        <begin position="94"/>
        <end position="105"/>
    </location>
</feature>
<name>A0A3B0JIN0_DROGU</name>
<evidence type="ECO:0000313" key="2">
    <source>
        <dbReference type="EMBL" id="SPP82227.1"/>
    </source>
</evidence>
<dbReference type="AlphaFoldDB" id="A0A3B0JIN0"/>